<accession>A0A1J6X3H4</accession>
<sequence>MAKEVVSFKKSRIVQTTFLLLLMGFLCSFVPEENWILLGFNVVLSLTIGFVFFLLWRYNRQNSKRYFSLLSYFMLVALSVFFSIPLFRVFADSFIFWIALFFLIAMAAIPYFISERIARGVQNPTKSALGRVYMITVPLIIGFGTILFLNANLSANPDAFTISIFLFFGAVFFLFIAPILLITPERMNELNK</sequence>
<dbReference type="OrthoDB" id="2963463at2"/>
<keyword evidence="3" id="KW-1185">Reference proteome</keyword>
<feature type="transmembrane region" description="Helical" evidence="1">
    <location>
        <begin position="12"/>
        <end position="31"/>
    </location>
</feature>
<feature type="transmembrane region" description="Helical" evidence="1">
    <location>
        <begin position="67"/>
        <end position="88"/>
    </location>
</feature>
<dbReference type="EMBL" id="MINN01000073">
    <property type="protein sequence ID" value="OIU72681.1"/>
    <property type="molecule type" value="Genomic_DNA"/>
</dbReference>
<organism evidence="2 3">
    <name type="scientific">Rossellomorea aquimaris</name>
    <dbReference type="NCBI Taxonomy" id="189382"/>
    <lineage>
        <taxon>Bacteria</taxon>
        <taxon>Bacillati</taxon>
        <taxon>Bacillota</taxon>
        <taxon>Bacilli</taxon>
        <taxon>Bacillales</taxon>
        <taxon>Bacillaceae</taxon>
        <taxon>Rossellomorea</taxon>
    </lineage>
</organism>
<keyword evidence="1" id="KW-1133">Transmembrane helix</keyword>
<keyword evidence="1" id="KW-0812">Transmembrane</keyword>
<feature type="transmembrane region" description="Helical" evidence="1">
    <location>
        <begin position="159"/>
        <end position="182"/>
    </location>
</feature>
<evidence type="ECO:0000313" key="2">
    <source>
        <dbReference type="EMBL" id="OIU72681.1"/>
    </source>
</evidence>
<feature type="transmembrane region" description="Helical" evidence="1">
    <location>
        <begin position="133"/>
        <end position="153"/>
    </location>
</feature>
<evidence type="ECO:0000256" key="1">
    <source>
        <dbReference type="SAM" id="Phobius"/>
    </source>
</evidence>
<reference evidence="2 3" key="1">
    <citation type="submission" date="2016-09" db="EMBL/GenBank/DDBJ databases">
        <title>Bacillus aquimaris SAMM genome sequence reveals colonization and biosurfactant production capacities.</title>
        <authorList>
            <person name="Waghmode S.R."/>
            <person name="Suryavanshi M.V."/>
        </authorList>
    </citation>
    <scope>NUCLEOTIDE SEQUENCE [LARGE SCALE GENOMIC DNA]</scope>
    <source>
        <strain evidence="2 3">SAMM</strain>
    </source>
</reference>
<protein>
    <submittedName>
        <fullName evidence="2">Uncharacterized protein</fullName>
    </submittedName>
</protein>
<dbReference type="RefSeq" id="WP_071617300.1">
    <property type="nucleotide sequence ID" value="NZ_MINN01000073.1"/>
</dbReference>
<keyword evidence="1" id="KW-0472">Membrane</keyword>
<dbReference type="AlphaFoldDB" id="A0A1J6X3H4"/>
<proteinExistence type="predicted"/>
<feature type="transmembrane region" description="Helical" evidence="1">
    <location>
        <begin position="37"/>
        <end position="55"/>
    </location>
</feature>
<evidence type="ECO:0000313" key="3">
    <source>
        <dbReference type="Proteomes" id="UP000182062"/>
    </source>
</evidence>
<gene>
    <name evidence="2" type="ORF">BHE18_21315</name>
</gene>
<name>A0A1J6X3H4_9BACI</name>
<dbReference type="Proteomes" id="UP000182062">
    <property type="component" value="Unassembled WGS sequence"/>
</dbReference>
<feature type="transmembrane region" description="Helical" evidence="1">
    <location>
        <begin position="94"/>
        <end position="113"/>
    </location>
</feature>
<comment type="caution">
    <text evidence="2">The sequence shown here is derived from an EMBL/GenBank/DDBJ whole genome shotgun (WGS) entry which is preliminary data.</text>
</comment>